<accession>A0A7H1BKB7</accession>
<dbReference type="Gene3D" id="3.90.79.40">
    <property type="entry name" value="EvaA sugar 2,3-dehydratase subunit"/>
    <property type="match status" value="2"/>
</dbReference>
<dbReference type="Proteomes" id="UP000516428">
    <property type="component" value="Plasmid unnamed1"/>
</dbReference>
<reference evidence="2 3" key="1">
    <citation type="submission" date="2020-09" db="EMBL/GenBank/DDBJ databases">
        <title>A novel species.</title>
        <authorList>
            <person name="Gao J."/>
        </authorList>
    </citation>
    <scope>NUCLEOTIDE SEQUENCE [LARGE SCALE GENOMIC DNA]</scope>
    <source>
        <strain evidence="2 3">CRXT-Y-14</strain>
        <plasmid evidence="2 3">unnamed1</plasmid>
    </source>
</reference>
<geneLocation type="plasmid" evidence="2 3">
    <name>unnamed1</name>
</geneLocation>
<keyword evidence="2" id="KW-0614">Plasmid</keyword>
<dbReference type="InterPro" id="IPR005212">
    <property type="entry name" value="EvaA-like"/>
</dbReference>
<dbReference type="GO" id="GO:0016829">
    <property type="term" value="F:lyase activity"/>
    <property type="evidence" value="ECO:0007669"/>
    <property type="project" value="InterPro"/>
</dbReference>
<evidence type="ECO:0000313" key="2">
    <source>
        <dbReference type="EMBL" id="QNS09172.1"/>
    </source>
</evidence>
<organism evidence="2 3">
    <name type="scientific">Streptomyces xanthii</name>
    <dbReference type="NCBI Taxonomy" id="2768069"/>
    <lineage>
        <taxon>Bacteria</taxon>
        <taxon>Bacillati</taxon>
        <taxon>Actinomycetota</taxon>
        <taxon>Actinomycetes</taxon>
        <taxon>Kitasatosporales</taxon>
        <taxon>Streptomycetaceae</taxon>
        <taxon>Streptomyces</taxon>
    </lineage>
</organism>
<feature type="domain" description="dTDP-4-dehydro-6-deoxy-alpha-D-glucopyranose 2,3-dehydratase" evidence="1">
    <location>
        <begin position="6"/>
        <end position="206"/>
    </location>
</feature>
<sequence length="481" mass="53630">MFSDISEFHRWFEQRCAANSYKVTETPLDRLDGWSFEEGSGNLVHRSGRFFSVRGLEVTDSGRAVDSWRQPIIVQPEHGILGILVKEFDGVPHCLLQAKMEPGNKNLVQLSPTVQATKSNYTRVHGGRPVPYLEHFLVPRSGEILFDALQSEQASWFLAKRNRNMIVRTQEDVPVLDDFCWLSFEQIAELLQTDDLVNMDTRTVLSGATRLRRPAGVPGEDGFEGALAASWQPGRAALHTTAELLSWFTEAKAHCTLERRLVPLARTTGWSLRDGAVVHDEDRHFKVIGLRVEASNREVSGWSQPMIAPRSQGVVAFVARRVRGVLHLLVQARVETGALDRVEMAPTVQCQPADYAAADGSGPGTTARPPFLDLVLAAGADRIRFDAVQSEEGGRFHHARNRYLLVEAEENFPLEAPPGFVWMTVRQLMDFVRYGSHLNVEARSLLTLLGFLPQPSRTAPAAPETPFLAWPEIARTASRRG</sequence>
<evidence type="ECO:0000313" key="3">
    <source>
        <dbReference type="Proteomes" id="UP000516428"/>
    </source>
</evidence>
<evidence type="ECO:0000259" key="1">
    <source>
        <dbReference type="Pfam" id="PF03559"/>
    </source>
</evidence>
<keyword evidence="3" id="KW-1185">Reference proteome</keyword>
<dbReference type="InterPro" id="IPR038153">
    <property type="entry name" value="EvaA-like_sf"/>
</dbReference>
<name>A0A7H1BKB7_9ACTN</name>
<dbReference type="AlphaFoldDB" id="A0A7H1BKB7"/>
<protein>
    <submittedName>
        <fullName evidence="2">NDP-hexose 2,3-dehydratase family protein</fullName>
    </submittedName>
</protein>
<dbReference type="Pfam" id="PF03559">
    <property type="entry name" value="Hexose_dehydrat"/>
    <property type="match status" value="2"/>
</dbReference>
<feature type="domain" description="dTDP-4-dehydro-6-deoxy-alpha-D-glucopyranose 2,3-dehydratase" evidence="1">
    <location>
        <begin position="241"/>
        <end position="449"/>
    </location>
</feature>
<dbReference type="RefSeq" id="WP_188341827.1">
    <property type="nucleotide sequence ID" value="NZ_CP061282.1"/>
</dbReference>
<gene>
    <name evidence="2" type="ORF">IAG42_36010</name>
</gene>
<proteinExistence type="predicted"/>
<dbReference type="KEGG" id="sxn:IAG42_36010"/>
<dbReference type="EMBL" id="CP061282">
    <property type="protein sequence ID" value="QNS09172.1"/>
    <property type="molecule type" value="Genomic_DNA"/>
</dbReference>